<gene>
    <name evidence="8" type="ORF">B9G39_07780</name>
</gene>
<evidence type="ECO:0000256" key="1">
    <source>
        <dbReference type="ARBA" id="ARBA00022527"/>
    </source>
</evidence>
<accession>A0A4P9VN36</accession>
<keyword evidence="5 6" id="KW-0067">ATP-binding</keyword>
<dbReference type="PROSITE" id="PS00107">
    <property type="entry name" value="PROTEIN_KINASE_ATP"/>
    <property type="match status" value="1"/>
</dbReference>
<protein>
    <submittedName>
        <fullName evidence="8">Serine/threonine protein kinase</fullName>
    </submittedName>
</protein>
<keyword evidence="9" id="KW-1185">Reference proteome</keyword>
<feature type="binding site" evidence="6">
    <location>
        <position position="49"/>
    </location>
    <ligand>
        <name>ATP</name>
        <dbReference type="ChEBI" id="CHEBI:30616"/>
    </ligand>
</feature>
<dbReference type="GO" id="GO:0007059">
    <property type="term" value="P:chromosome segregation"/>
    <property type="evidence" value="ECO:0007669"/>
    <property type="project" value="TreeGrafter"/>
</dbReference>
<keyword evidence="3 6" id="KW-0547">Nucleotide-binding</keyword>
<keyword evidence="2" id="KW-0808">Transferase</keyword>
<dbReference type="SUPFAM" id="SSF56112">
    <property type="entry name" value="Protein kinase-like (PK-like)"/>
    <property type="match status" value="1"/>
</dbReference>
<reference evidence="8 9" key="1">
    <citation type="submission" date="2017-04" db="EMBL/GenBank/DDBJ databases">
        <title>Draft genome sequence of Zooshikella ganghwensis VG4 isolated from Red Sea sediments.</title>
        <authorList>
            <person name="Rehman Z."/>
            <person name="Alam I."/>
            <person name="Kamau A."/>
            <person name="Bajic V."/>
            <person name="Leiknes T."/>
        </authorList>
    </citation>
    <scope>NUCLEOTIDE SEQUENCE [LARGE SCALE GENOMIC DNA]</scope>
    <source>
        <strain evidence="8 9">VG4</strain>
    </source>
</reference>
<comment type="caution">
    <text evidence="8">The sequence shown here is derived from an EMBL/GenBank/DDBJ whole genome shotgun (WGS) entry which is preliminary data.</text>
</comment>
<dbReference type="PANTHER" id="PTHR22974">
    <property type="entry name" value="MIXED LINEAGE PROTEIN KINASE"/>
    <property type="match status" value="1"/>
</dbReference>
<dbReference type="Pfam" id="PF00069">
    <property type="entry name" value="Pkinase"/>
    <property type="match status" value="1"/>
</dbReference>
<keyword evidence="1 8" id="KW-0723">Serine/threonine-protein kinase</keyword>
<organism evidence="8 9">
    <name type="scientific">Zooshikella ganghwensis</name>
    <dbReference type="NCBI Taxonomy" id="202772"/>
    <lineage>
        <taxon>Bacteria</taxon>
        <taxon>Pseudomonadati</taxon>
        <taxon>Pseudomonadota</taxon>
        <taxon>Gammaproteobacteria</taxon>
        <taxon>Oceanospirillales</taxon>
        <taxon>Zooshikellaceae</taxon>
        <taxon>Zooshikella</taxon>
    </lineage>
</organism>
<dbReference type="GO" id="GO:0004674">
    <property type="term" value="F:protein serine/threonine kinase activity"/>
    <property type="evidence" value="ECO:0007669"/>
    <property type="project" value="UniProtKB-KW"/>
</dbReference>
<dbReference type="PANTHER" id="PTHR22974:SF21">
    <property type="entry name" value="DUAL SPECIFICITY PROTEIN KINASE TTK"/>
    <property type="match status" value="1"/>
</dbReference>
<dbReference type="GO" id="GO:0005524">
    <property type="term" value="F:ATP binding"/>
    <property type="evidence" value="ECO:0007669"/>
    <property type="project" value="UniProtKB-UniRule"/>
</dbReference>
<dbReference type="InterPro" id="IPR017441">
    <property type="entry name" value="Protein_kinase_ATP_BS"/>
</dbReference>
<dbReference type="InterPro" id="IPR008271">
    <property type="entry name" value="Ser/Thr_kinase_AS"/>
</dbReference>
<dbReference type="Gene3D" id="1.10.510.10">
    <property type="entry name" value="Transferase(Phosphotransferase) domain 1"/>
    <property type="match status" value="1"/>
</dbReference>
<dbReference type="PROSITE" id="PS00108">
    <property type="entry name" value="PROTEIN_KINASE_ST"/>
    <property type="match status" value="1"/>
</dbReference>
<dbReference type="EMBL" id="NDXW01000001">
    <property type="protein sequence ID" value="RDH43342.1"/>
    <property type="molecule type" value="Genomic_DNA"/>
</dbReference>
<dbReference type="Proteomes" id="UP000257039">
    <property type="component" value="Unassembled WGS sequence"/>
</dbReference>
<evidence type="ECO:0000256" key="2">
    <source>
        <dbReference type="ARBA" id="ARBA00022679"/>
    </source>
</evidence>
<sequence length="221" mass="24573">MDLLESLLLSETVDFNSEKYKLITKIGEGGFGQVYKATQVNTGQLVAIKFLTLNPGFEIEKKKRYIERFERETFLSSRLQHPHIVRLIDKGCQGDELLYAVFEYVDGITLKMQLAESGPLLPAETALIMAQVLDALAHAHKRGVIHRDIKPANIMIAKEGAAIHAKLLDFGIGSLVSEARNLDYKTLTLTQEALGTPSYCAPEQLRGEPRAIAYKNTTKSV</sequence>
<dbReference type="AlphaFoldDB" id="A0A4P9VN36"/>
<dbReference type="GO" id="GO:0034501">
    <property type="term" value="P:protein localization to kinetochore"/>
    <property type="evidence" value="ECO:0007669"/>
    <property type="project" value="TreeGrafter"/>
</dbReference>
<evidence type="ECO:0000313" key="8">
    <source>
        <dbReference type="EMBL" id="RDH43342.1"/>
    </source>
</evidence>
<dbReference type="GO" id="GO:0000776">
    <property type="term" value="C:kinetochore"/>
    <property type="evidence" value="ECO:0007669"/>
    <property type="project" value="TreeGrafter"/>
</dbReference>
<dbReference type="InterPro" id="IPR011009">
    <property type="entry name" value="Kinase-like_dom_sf"/>
</dbReference>
<keyword evidence="4 8" id="KW-0418">Kinase</keyword>
<dbReference type="PROSITE" id="PS50011">
    <property type="entry name" value="PROTEIN_KINASE_DOM"/>
    <property type="match status" value="1"/>
</dbReference>
<dbReference type="GO" id="GO:0004712">
    <property type="term" value="F:protein serine/threonine/tyrosine kinase activity"/>
    <property type="evidence" value="ECO:0007669"/>
    <property type="project" value="TreeGrafter"/>
</dbReference>
<name>A0A4P9VN36_9GAMM</name>
<proteinExistence type="predicted"/>
<evidence type="ECO:0000256" key="5">
    <source>
        <dbReference type="ARBA" id="ARBA00022840"/>
    </source>
</evidence>
<evidence type="ECO:0000313" key="9">
    <source>
        <dbReference type="Proteomes" id="UP000257039"/>
    </source>
</evidence>
<evidence type="ECO:0000256" key="3">
    <source>
        <dbReference type="ARBA" id="ARBA00022741"/>
    </source>
</evidence>
<evidence type="ECO:0000256" key="4">
    <source>
        <dbReference type="ARBA" id="ARBA00022777"/>
    </source>
</evidence>
<dbReference type="InterPro" id="IPR000719">
    <property type="entry name" value="Prot_kinase_dom"/>
</dbReference>
<evidence type="ECO:0000259" key="7">
    <source>
        <dbReference type="PROSITE" id="PS50011"/>
    </source>
</evidence>
<evidence type="ECO:0000256" key="6">
    <source>
        <dbReference type="PROSITE-ProRule" id="PRU10141"/>
    </source>
</evidence>
<dbReference type="RefSeq" id="WP_094786687.1">
    <property type="nucleotide sequence ID" value="NZ_NDXW01000001.1"/>
</dbReference>
<feature type="domain" description="Protein kinase" evidence="7">
    <location>
        <begin position="20"/>
        <end position="221"/>
    </location>
</feature>
<dbReference type="SMART" id="SM00220">
    <property type="entry name" value="S_TKc"/>
    <property type="match status" value="1"/>
</dbReference>
<dbReference type="CDD" id="cd14014">
    <property type="entry name" value="STKc_PknB_like"/>
    <property type="match status" value="1"/>
</dbReference>